<name>X1J5D1_9ZZZZ</name>
<evidence type="ECO:0000313" key="1">
    <source>
        <dbReference type="EMBL" id="GAH89941.1"/>
    </source>
</evidence>
<dbReference type="SUPFAM" id="SSF46689">
    <property type="entry name" value="Homeodomain-like"/>
    <property type="match status" value="1"/>
</dbReference>
<protein>
    <recommendedName>
        <fullName evidence="2">Antitoxin</fullName>
    </recommendedName>
</protein>
<dbReference type="InterPro" id="IPR036388">
    <property type="entry name" value="WH-like_DNA-bd_sf"/>
</dbReference>
<dbReference type="PANTHER" id="PTHR34849:SF3">
    <property type="entry name" value="SSR2962 PROTEIN"/>
    <property type="match status" value="1"/>
</dbReference>
<evidence type="ECO:0008006" key="2">
    <source>
        <dbReference type="Google" id="ProtNLM"/>
    </source>
</evidence>
<dbReference type="Pfam" id="PF04255">
    <property type="entry name" value="DUF433"/>
    <property type="match status" value="1"/>
</dbReference>
<proteinExistence type="predicted"/>
<dbReference type="Gene3D" id="1.10.10.10">
    <property type="entry name" value="Winged helix-like DNA-binding domain superfamily/Winged helix DNA-binding domain"/>
    <property type="match status" value="1"/>
</dbReference>
<accession>X1J5D1</accession>
<organism evidence="1">
    <name type="scientific">marine sediment metagenome</name>
    <dbReference type="NCBI Taxonomy" id="412755"/>
    <lineage>
        <taxon>unclassified sequences</taxon>
        <taxon>metagenomes</taxon>
        <taxon>ecological metagenomes</taxon>
    </lineage>
</organism>
<dbReference type="InterPro" id="IPR007367">
    <property type="entry name" value="DUF433"/>
</dbReference>
<sequence length="81" mass="9030">MEPTLIDRVEISPKVMVGKPVIRGTRVPVELILKMLSQGMSVKEILEEYPHLTKEDVQACLAYATQALQVEEALPLERAGK</sequence>
<comment type="caution">
    <text evidence="1">The sequence shown here is derived from an EMBL/GenBank/DDBJ whole genome shotgun (WGS) entry which is preliminary data.</text>
</comment>
<dbReference type="PANTHER" id="PTHR34849">
    <property type="entry name" value="SSL5025 PROTEIN"/>
    <property type="match status" value="1"/>
</dbReference>
<dbReference type="InterPro" id="IPR009057">
    <property type="entry name" value="Homeodomain-like_sf"/>
</dbReference>
<dbReference type="AlphaFoldDB" id="X1J5D1"/>
<reference evidence="1" key="1">
    <citation type="journal article" date="2014" name="Front. Microbiol.">
        <title>High frequency of phylogenetically diverse reductive dehalogenase-homologous genes in deep subseafloor sedimentary metagenomes.</title>
        <authorList>
            <person name="Kawai M."/>
            <person name="Futagami T."/>
            <person name="Toyoda A."/>
            <person name="Takaki Y."/>
            <person name="Nishi S."/>
            <person name="Hori S."/>
            <person name="Arai W."/>
            <person name="Tsubouchi T."/>
            <person name="Morono Y."/>
            <person name="Uchiyama I."/>
            <person name="Ito T."/>
            <person name="Fujiyama A."/>
            <person name="Inagaki F."/>
            <person name="Takami H."/>
        </authorList>
    </citation>
    <scope>NUCLEOTIDE SEQUENCE</scope>
    <source>
        <strain evidence="1">Expedition CK06-06</strain>
    </source>
</reference>
<gene>
    <name evidence="1" type="ORF">S06H3_05634</name>
</gene>
<dbReference type="EMBL" id="BARV01002106">
    <property type="protein sequence ID" value="GAH89941.1"/>
    <property type="molecule type" value="Genomic_DNA"/>
</dbReference>